<evidence type="ECO:0000256" key="4">
    <source>
        <dbReference type="ARBA" id="ARBA00023002"/>
    </source>
</evidence>
<evidence type="ECO:0000256" key="7">
    <source>
        <dbReference type="PIRSR" id="PIRSR602401-1"/>
    </source>
</evidence>
<evidence type="ECO:0000256" key="6">
    <source>
        <dbReference type="ARBA" id="ARBA00023033"/>
    </source>
</evidence>
<dbReference type="PANTHER" id="PTHR24287">
    <property type="entry name" value="P450, PUTATIVE (EUROFUNG)-RELATED"/>
    <property type="match status" value="1"/>
</dbReference>
<accession>M2VDY6</accession>
<dbReference type="InterPro" id="IPR047146">
    <property type="entry name" value="Cyt_P450_E_CYP52_fungi"/>
</dbReference>
<dbReference type="PRINTS" id="PR00385">
    <property type="entry name" value="P450"/>
</dbReference>
<evidence type="ECO:0000256" key="5">
    <source>
        <dbReference type="ARBA" id="ARBA00023004"/>
    </source>
</evidence>
<comment type="cofactor">
    <cofactor evidence="1 7">
        <name>heme</name>
        <dbReference type="ChEBI" id="CHEBI:30413"/>
    </cofactor>
</comment>
<dbReference type="PROSITE" id="PS00086">
    <property type="entry name" value="CYTOCHROME_P450"/>
    <property type="match status" value="1"/>
</dbReference>
<evidence type="ECO:0000256" key="8">
    <source>
        <dbReference type="RuleBase" id="RU000461"/>
    </source>
</evidence>
<dbReference type="InterPro" id="IPR017972">
    <property type="entry name" value="Cyt_P450_CS"/>
</dbReference>
<proteinExistence type="inferred from homology"/>
<dbReference type="GO" id="GO:0004497">
    <property type="term" value="F:monooxygenase activity"/>
    <property type="evidence" value="ECO:0007669"/>
    <property type="project" value="UniProtKB-KW"/>
</dbReference>
<keyword evidence="3 7" id="KW-0479">Metal-binding</keyword>
<dbReference type="InterPro" id="IPR036396">
    <property type="entry name" value="Cyt_P450_sf"/>
</dbReference>
<organism evidence="9 10">
    <name type="scientific">Cochliobolus heterostrophus (strain C5 / ATCC 48332 / race O)</name>
    <name type="common">Southern corn leaf blight fungus</name>
    <name type="synonym">Bipolaris maydis</name>
    <dbReference type="NCBI Taxonomy" id="701091"/>
    <lineage>
        <taxon>Eukaryota</taxon>
        <taxon>Fungi</taxon>
        <taxon>Dikarya</taxon>
        <taxon>Ascomycota</taxon>
        <taxon>Pezizomycotina</taxon>
        <taxon>Dothideomycetes</taxon>
        <taxon>Pleosporomycetidae</taxon>
        <taxon>Pleosporales</taxon>
        <taxon>Pleosporineae</taxon>
        <taxon>Pleosporaceae</taxon>
        <taxon>Bipolaris</taxon>
    </lineage>
</organism>
<keyword evidence="7 8" id="KW-0349">Heme</keyword>
<comment type="similarity">
    <text evidence="2 8">Belongs to the cytochrome P450 family.</text>
</comment>
<evidence type="ECO:0000256" key="2">
    <source>
        <dbReference type="ARBA" id="ARBA00010617"/>
    </source>
</evidence>
<keyword evidence="6 8" id="KW-0503">Monooxygenase</keyword>
<dbReference type="HOGENOM" id="CLU_001570_27_0_1"/>
<dbReference type="OrthoDB" id="1470350at2759"/>
<dbReference type="GO" id="GO:0005506">
    <property type="term" value="F:iron ion binding"/>
    <property type="evidence" value="ECO:0007669"/>
    <property type="project" value="InterPro"/>
</dbReference>
<evidence type="ECO:0000256" key="1">
    <source>
        <dbReference type="ARBA" id="ARBA00001971"/>
    </source>
</evidence>
<dbReference type="AlphaFoldDB" id="M2VDY6"/>
<name>M2VDY6_COCH5</name>
<dbReference type="STRING" id="701091.M2VDY6"/>
<evidence type="ECO:0000256" key="3">
    <source>
        <dbReference type="ARBA" id="ARBA00022723"/>
    </source>
</evidence>
<keyword evidence="4 8" id="KW-0560">Oxidoreductase</keyword>
<dbReference type="PRINTS" id="PR00463">
    <property type="entry name" value="EP450I"/>
</dbReference>
<dbReference type="OMA" id="MACQAEV"/>
<sequence>MAIFSSPLLLGAIVVTALIALRSYRVNADARRRYALLGAGPPERVPTNTFVGLGIAVKILRALRKHEFWHWTKDVLDTHNHTVDVQMFGNSMYLTDDPENIKYIQDTEFTRFAKSKAQHEIFKHILGDAVFSMDGEEWKQEISFLKTHMSRIRDTDFEITEKHLKHVIDLLATPGTDAFDAIDRWQLDVVTHVFCGQSTDSLTSNQQPFRDAMDVLLGINSFRQIMGPVGVYLRDDWLAPRATREIDRYLDQFVDKASARKYSGDQPCLIDDLIRKGKGRGNIKNAVISTLLAGKDPSTTTLAWAYYEIARHPHVFAKMKAEVKEHVGDRLPTLSDLHKLKYIRNVIKETLRVHHPLGINARVPVEDMTLPRGGGPDGKSPVAILKGTQIVYGLLSLQHRADLGVKDVSQWIPERWESWKPSSQWEYIPFNHGPRICPGQQFANFQMEYFFTRLCQEFETITLTPKSKPQEGKVRIELNTKLAYPIFADAKRRTKS</sequence>
<keyword evidence="10" id="KW-1185">Reference proteome</keyword>
<dbReference type="GO" id="GO:0016705">
    <property type="term" value="F:oxidoreductase activity, acting on paired donors, with incorporation or reduction of molecular oxygen"/>
    <property type="evidence" value="ECO:0007669"/>
    <property type="project" value="InterPro"/>
</dbReference>
<dbReference type="eggNOG" id="KOG0157">
    <property type="taxonomic scope" value="Eukaryota"/>
</dbReference>
<dbReference type="Pfam" id="PF00067">
    <property type="entry name" value="p450"/>
    <property type="match status" value="1"/>
</dbReference>
<evidence type="ECO:0000313" key="10">
    <source>
        <dbReference type="Proteomes" id="UP000016936"/>
    </source>
</evidence>
<evidence type="ECO:0000313" key="9">
    <source>
        <dbReference type="EMBL" id="EMD97893.1"/>
    </source>
</evidence>
<dbReference type="SUPFAM" id="SSF48264">
    <property type="entry name" value="Cytochrome P450"/>
    <property type="match status" value="1"/>
</dbReference>
<feature type="binding site" description="axial binding residue" evidence="7">
    <location>
        <position position="437"/>
    </location>
    <ligand>
        <name>heme</name>
        <dbReference type="ChEBI" id="CHEBI:30413"/>
    </ligand>
    <ligandPart>
        <name>Fe</name>
        <dbReference type="ChEBI" id="CHEBI:18248"/>
    </ligandPart>
</feature>
<reference evidence="10" key="2">
    <citation type="journal article" date="2013" name="PLoS Genet.">
        <title>Comparative genome structure, secondary metabolite, and effector coding capacity across Cochliobolus pathogens.</title>
        <authorList>
            <person name="Condon B.J."/>
            <person name="Leng Y."/>
            <person name="Wu D."/>
            <person name="Bushley K.E."/>
            <person name="Ohm R.A."/>
            <person name="Otillar R."/>
            <person name="Martin J."/>
            <person name="Schackwitz W."/>
            <person name="Grimwood J."/>
            <person name="MohdZainudin N."/>
            <person name="Xue C."/>
            <person name="Wang R."/>
            <person name="Manning V.A."/>
            <person name="Dhillon B."/>
            <person name="Tu Z.J."/>
            <person name="Steffenson B.J."/>
            <person name="Salamov A."/>
            <person name="Sun H."/>
            <person name="Lowry S."/>
            <person name="LaButti K."/>
            <person name="Han J."/>
            <person name="Copeland A."/>
            <person name="Lindquist E."/>
            <person name="Barry K."/>
            <person name="Schmutz J."/>
            <person name="Baker S.E."/>
            <person name="Ciuffetti L.M."/>
            <person name="Grigoriev I.V."/>
            <person name="Zhong S."/>
            <person name="Turgeon B.G."/>
        </authorList>
    </citation>
    <scope>NUCLEOTIDE SEQUENCE [LARGE SCALE GENOMIC DNA]</scope>
    <source>
        <strain evidence="10">C5 / ATCC 48332 / race O</strain>
    </source>
</reference>
<dbReference type="Proteomes" id="UP000016936">
    <property type="component" value="Unassembled WGS sequence"/>
</dbReference>
<reference evidence="9 10" key="1">
    <citation type="journal article" date="2012" name="PLoS Pathog.">
        <title>Diverse lifestyles and strategies of plant pathogenesis encoded in the genomes of eighteen Dothideomycetes fungi.</title>
        <authorList>
            <person name="Ohm R.A."/>
            <person name="Feau N."/>
            <person name="Henrissat B."/>
            <person name="Schoch C.L."/>
            <person name="Horwitz B.A."/>
            <person name="Barry K.W."/>
            <person name="Condon B.J."/>
            <person name="Copeland A.C."/>
            <person name="Dhillon B."/>
            <person name="Glaser F."/>
            <person name="Hesse C.N."/>
            <person name="Kosti I."/>
            <person name="LaButti K."/>
            <person name="Lindquist E.A."/>
            <person name="Lucas S."/>
            <person name="Salamov A.A."/>
            <person name="Bradshaw R.E."/>
            <person name="Ciuffetti L."/>
            <person name="Hamelin R.C."/>
            <person name="Kema G.H.J."/>
            <person name="Lawrence C."/>
            <person name="Scott J.A."/>
            <person name="Spatafora J.W."/>
            <person name="Turgeon B.G."/>
            <person name="de Wit P.J.G.M."/>
            <person name="Zhong S."/>
            <person name="Goodwin S.B."/>
            <person name="Grigoriev I.V."/>
        </authorList>
    </citation>
    <scope>NUCLEOTIDE SEQUENCE [LARGE SCALE GENOMIC DNA]</scope>
    <source>
        <strain evidence="10">C5 / ATCC 48332 / race O</strain>
    </source>
</reference>
<dbReference type="EMBL" id="KB445569">
    <property type="protein sequence ID" value="EMD97893.1"/>
    <property type="molecule type" value="Genomic_DNA"/>
</dbReference>
<dbReference type="InterPro" id="IPR001128">
    <property type="entry name" value="Cyt_P450"/>
</dbReference>
<dbReference type="PANTHER" id="PTHR24287:SF5">
    <property type="entry name" value="P450, PUTATIVE (EUROFUNG)-RELATED"/>
    <property type="match status" value="1"/>
</dbReference>
<keyword evidence="5 7" id="KW-0408">Iron</keyword>
<gene>
    <name evidence="9" type="ORF">COCHEDRAFT_1086234</name>
</gene>
<dbReference type="Gene3D" id="1.10.630.10">
    <property type="entry name" value="Cytochrome P450"/>
    <property type="match status" value="1"/>
</dbReference>
<dbReference type="InterPro" id="IPR002401">
    <property type="entry name" value="Cyt_P450_E_grp-I"/>
</dbReference>
<evidence type="ECO:0008006" key="11">
    <source>
        <dbReference type="Google" id="ProtNLM"/>
    </source>
</evidence>
<protein>
    <recommendedName>
        <fullName evidence="11">Cytochrome P450</fullName>
    </recommendedName>
</protein>
<dbReference type="GO" id="GO:0020037">
    <property type="term" value="F:heme binding"/>
    <property type="evidence" value="ECO:0007669"/>
    <property type="project" value="InterPro"/>
</dbReference>